<accession>A0A9X1X7B0</accession>
<dbReference type="Proteomes" id="UP001139011">
    <property type="component" value="Unassembled WGS sequence"/>
</dbReference>
<protein>
    <recommendedName>
        <fullName evidence="3">Nuclease SbcCD subunit C</fullName>
    </recommendedName>
</protein>
<evidence type="ECO:0000256" key="2">
    <source>
        <dbReference type="ARBA" id="ARBA00011322"/>
    </source>
</evidence>
<dbReference type="PANTHER" id="PTHR32114:SF2">
    <property type="entry name" value="ABC TRANSPORTER ABCH.3"/>
    <property type="match status" value="1"/>
</dbReference>
<feature type="coiled-coil region" evidence="4">
    <location>
        <begin position="401"/>
        <end position="473"/>
    </location>
</feature>
<dbReference type="InterPro" id="IPR038729">
    <property type="entry name" value="Rad50/SbcC_AAA"/>
</dbReference>
<keyword evidence="7" id="KW-1185">Reference proteome</keyword>
<gene>
    <name evidence="6" type="ORF">LCY76_02305</name>
</gene>
<dbReference type="Pfam" id="PF13476">
    <property type="entry name" value="AAA_23"/>
    <property type="match status" value="1"/>
</dbReference>
<feature type="coiled-coil region" evidence="4">
    <location>
        <begin position="214"/>
        <end position="248"/>
    </location>
</feature>
<comment type="caution">
    <text evidence="6">The sequence shown here is derived from an EMBL/GenBank/DDBJ whole genome shotgun (WGS) entry which is preliminary data.</text>
</comment>
<reference evidence="6" key="1">
    <citation type="submission" date="2021-09" db="EMBL/GenBank/DDBJ databases">
        <title>Genome analysis of Fictibacillus sp. KIGAM418 isolated from marine sediment.</title>
        <authorList>
            <person name="Seo M.-J."/>
            <person name="Cho E.-S."/>
            <person name="Hwang C.Y."/>
        </authorList>
    </citation>
    <scope>NUCLEOTIDE SEQUENCE</scope>
    <source>
        <strain evidence="6">KIGAM418</strain>
    </source>
</reference>
<dbReference type="Gene3D" id="3.40.50.300">
    <property type="entry name" value="P-loop containing nucleotide triphosphate hydrolases"/>
    <property type="match status" value="2"/>
</dbReference>
<dbReference type="InterPro" id="IPR027417">
    <property type="entry name" value="P-loop_NTPase"/>
</dbReference>
<evidence type="ECO:0000313" key="7">
    <source>
        <dbReference type="Proteomes" id="UP001139011"/>
    </source>
</evidence>
<dbReference type="SUPFAM" id="SSF52540">
    <property type="entry name" value="P-loop containing nucleoside triphosphate hydrolases"/>
    <property type="match status" value="2"/>
</dbReference>
<organism evidence="6 7">
    <name type="scientific">Fictibacillus marinisediminis</name>
    <dbReference type="NCBI Taxonomy" id="2878389"/>
    <lineage>
        <taxon>Bacteria</taxon>
        <taxon>Bacillati</taxon>
        <taxon>Bacillota</taxon>
        <taxon>Bacilli</taxon>
        <taxon>Bacillales</taxon>
        <taxon>Fictibacillaceae</taxon>
        <taxon>Fictibacillus</taxon>
    </lineage>
</organism>
<feature type="domain" description="Rad50/SbcC-type AAA" evidence="5">
    <location>
        <begin position="5"/>
        <end position="248"/>
    </location>
</feature>
<dbReference type="RefSeq" id="WP_248251281.1">
    <property type="nucleotide sequence ID" value="NZ_JAIWJX010000002.1"/>
</dbReference>
<sequence length="655" mass="75527">MIIKKISLYNFRQFQDEQIIEFSNDEDKNITLILGDNTSGKTTILQAFLWGFYGKANFKSKDSLLNAKVAQEMLTTKQEKDVRISIELEHQDVNYFLTRSLTHYVKSGEIKASAISKVDMKYKQSDGQIENIPTHQIQNKIGEILPEDLAIYFLYDTERFGNITSKADVTSSVKGILGLTVLDNMIKHIGTPTKSKSVLGQFNSSLNLEGNKNATEAYERFKKAEERKEEVETRLEQKKKEREAYSKSVDERQAILRSLEKTAQLQAEKDKKVKMMNFEKSALKTAQEHFYSSFKNNTPMFLGHSLFQKAMAELANANLDKKSIRDMNANAIKDIIERGICVCGTEVCEGNEAHKHLLEEIRYLPPESIGTLLKFFKEKADLFSKTGEGYFTQLDNSYKNIFNNLQKMSELEDEIQFLNDELKKEDSVEKHQEILIELEAKVEKLSDDIDLLNQELGELKKSIKDDKATYEQNIKLSDRNNELLKYIEYANQVLEWVTNHRDTREHDIKEQLEEKVNNYFSKMYHGKRKVTIDDKFRVNLVTTDLLEEIHTDESQGLETVKNFAFISGLVDLAKQKLQDAYEKEAEAYPLILDAPFSNADEKHVKNISEVLPNVAKQLILIVMAKDWNYAKNALSSKVGKEYYLNKKSEIYTKIT</sequence>
<evidence type="ECO:0000256" key="3">
    <source>
        <dbReference type="ARBA" id="ARBA00013368"/>
    </source>
</evidence>
<keyword evidence="4" id="KW-0175">Coiled coil</keyword>
<dbReference type="EMBL" id="JAIWJX010000002">
    <property type="protein sequence ID" value="MCK6255457.1"/>
    <property type="molecule type" value="Genomic_DNA"/>
</dbReference>
<dbReference type="GO" id="GO:0006302">
    <property type="term" value="P:double-strand break repair"/>
    <property type="evidence" value="ECO:0007669"/>
    <property type="project" value="InterPro"/>
</dbReference>
<evidence type="ECO:0000256" key="1">
    <source>
        <dbReference type="ARBA" id="ARBA00006930"/>
    </source>
</evidence>
<evidence type="ECO:0000259" key="5">
    <source>
        <dbReference type="Pfam" id="PF13476"/>
    </source>
</evidence>
<evidence type="ECO:0000256" key="4">
    <source>
        <dbReference type="SAM" id="Coils"/>
    </source>
</evidence>
<dbReference type="GO" id="GO:0016887">
    <property type="term" value="F:ATP hydrolysis activity"/>
    <property type="evidence" value="ECO:0007669"/>
    <property type="project" value="InterPro"/>
</dbReference>
<proteinExistence type="inferred from homology"/>
<evidence type="ECO:0000313" key="6">
    <source>
        <dbReference type="EMBL" id="MCK6255457.1"/>
    </source>
</evidence>
<dbReference type="PANTHER" id="PTHR32114">
    <property type="entry name" value="ABC TRANSPORTER ABCH.3"/>
    <property type="match status" value="1"/>
</dbReference>
<dbReference type="AlphaFoldDB" id="A0A9X1X7B0"/>
<name>A0A9X1X7B0_9BACL</name>
<comment type="similarity">
    <text evidence="1">Belongs to the SMC family. SbcC subfamily.</text>
</comment>
<comment type="subunit">
    <text evidence="2">Heterodimer of SbcC and SbcD.</text>
</comment>